<evidence type="ECO:0000256" key="5">
    <source>
        <dbReference type="ARBA" id="ARBA00022989"/>
    </source>
</evidence>
<keyword evidence="5 11" id="KW-1133">Transmembrane helix</keyword>
<evidence type="ECO:0000256" key="8">
    <source>
        <dbReference type="ARBA" id="ARBA00023170"/>
    </source>
</evidence>
<evidence type="ECO:0000256" key="4">
    <source>
        <dbReference type="ARBA" id="ARBA00022729"/>
    </source>
</evidence>
<dbReference type="InterPro" id="IPR051713">
    <property type="entry name" value="T-cell_Activation_Regulation"/>
</dbReference>
<evidence type="ECO:0000313" key="14">
    <source>
        <dbReference type="RefSeq" id="XP_045547165.1"/>
    </source>
</evidence>
<dbReference type="InterPro" id="IPR013106">
    <property type="entry name" value="Ig_V-set"/>
</dbReference>
<protein>
    <submittedName>
        <fullName evidence="14">Uncharacterized protein isoform X5</fullName>
    </submittedName>
</protein>
<evidence type="ECO:0000256" key="10">
    <source>
        <dbReference type="ARBA" id="ARBA00023319"/>
    </source>
</evidence>
<dbReference type="InterPro" id="IPR013783">
    <property type="entry name" value="Ig-like_fold"/>
</dbReference>
<evidence type="ECO:0000313" key="13">
    <source>
        <dbReference type="Proteomes" id="UP001652741"/>
    </source>
</evidence>
<dbReference type="Proteomes" id="UP001652741">
    <property type="component" value="Chromosome ssa12"/>
</dbReference>
<name>A0ABM3CKS8_SALSA</name>
<evidence type="ECO:0000256" key="1">
    <source>
        <dbReference type="ARBA" id="ARBA00004251"/>
    </source>
</evidence>
<dbReference type="GeneID" id="106595778"/>
<evidence type="ECO:0000259" key="12">
    <source>
        <dbReference type="PROSITE" id="PS50835"/>
    </source>
</evidence>
<dbReference type="InterPro" id="IPR007110">
    <property type="entry name" value="Ig-like_dom"/>
</dbReference>
<keyword evidence="10" id="KW-0393">Immunoglobulin domain</keyword>
<keyword evidence="3 11" id="KW-0812">Transmembrane</keyword>
<keyword evidence="8" id="KW-0675">Receptor</keyword>
<organism evidence="13 14">
    <name type="scientific">Salmo salar</name>
    <name type="common">Atlantic salmon</name>
    <dbReference type="NCBI Taxonomy" id="8030"/>
    <lineage>
        <taxon>Eukaryota</taxon>
        <taxon>Metazoa</taxon>
        <taxon>Chordata</taxon>
        <taxon>Craniata</taxon>
        <taxon>Vertebrata</taxon>
        <taxon>Euteleostomi</taxon>
        <taxon>Actinopterygii</taxon>
        <taxon>Neopterygii</taxon>
        <taxon>Teleostei</taxon>
        <taxon>Protacanthopterygii</taxon>
        <taxon>Salmoniformes</taxon>
        <taxon>Salmonidae</taxon>
        <taxon>Salmoninae</taxon>
        <taxon>Salmo</taxon>
    </lineage>
</organism>
<evidence type="ECO:0000256" key="6">
    <source>
        <dbReference type="ARBA" id="ARBA00023136"/>
    </source>
</evidence>
<evidence type="ECO:0000256" key="3">
    <source>
        <dbReference type="ARBA" id="ARBA00022692"/>
    </source>
</evidence>
<keyword evidence="9" id="KW-0325">Glycoprotein</keyword>
<sequence length="311" mass="34172">MSDVPYFLFFISRCQTETDCSTQPAVVMVMSLLRSFLLFYFSFNKLTTAAAVYSFAHSSATLAPEATSILNPKMTSATSFLFFAIHLACIRAGNSFETFVKLECKEEYHGVYGQQSLLECIVKAVQNVTILTVTWKRVGGDALLLEYHKHVNTSTLGFKFAEPSWNKKNMNVSLLLTNTKMADKGEYECMVRTDSGDATATISLSVTAMYKSPTMSSSPENCIKQNTGVTIFCNSTGSKDDFASDSTTQWLAPVGVIGSLVIGLLAALLIFKRRSVQRARRLSTFPLMSHSGHPTDTHHADEAEGKAILTV</sequence>
<dbReference type="InterPro" id="IPR003599">
    <property type="entry name" value="Ig_sub"/>
</dbReference>
<feature type="domain" description="Ig-like" evidence="12">
    <location>
        <begin position="72"/>
        <end position="205"/>
    </location>
</feature>
<keyword evidence="2" id="KW-1003">Cell membrane</keyword>
<evidence type="ECO:0000256" key="9">
    <source>
        <dbReference type="ARBA" id="ARBA00023180"/>
    </source>
</evidence>
<dbReference type="PROSITE" id="PS50835">
    <property type="entry name" value="IG_LIKE"/>
    <property type="match status" value="1"/>
</dbReference>
<accession>A0ABM3CKS8</accession>
<dbReference type="SMART" id="SM00409">
    <property type="entry name" value="IG"/>
    <property type="match status" value="1"/>
</dbReference>
<dbReference type="Gene3D" id="2.60.40.10">
    <property type="entry name" value="Immunoglobulins"/>
    <property type="match status" value="1"/>
</dbReference>
<reference evidence="14" key="1">
    <citation type="submission" date="2025-08" db="UniProtKB">
        <authorList>
            <consortium name="RefSeq"/>
        </authorList>
    </citation>
    <scope>IDENTIFICATION</scope>
</reference>
<dbReference type="SUPFAM" id="SSF48726">
    <property type="entry name" value="Immunoglobulin"/>
    <property type="match status" value="1"/>
</dbReference>
<keyword evidence="13" id="KW-1185">Reference proteome</keyword>
<feature type="transmembrane region" description="Helical" evidence="11">
    <location>
        <begin position="250"/>
        <end position="271"/>
    </location>
</feature>
<dbReference type="PANTHER" id="PTHR25466:SF14">
    <property type="entry name" value="BUTYROPHILIN SUBFAMILY 2 MEMBER A2-LIKE-RELATED"/>
    <property type="match status" value="1"/>
</dbReference>
<dbReference type="Pfam" id="PF07686">
    <property type="entry name" value="V-set"/>
    <property type="match status" value="1"/>
</dbReference>
<evidence type="ECO:0000256" key="7">
    <source>
        <dbReference type="ARBA" id="ARBA00023157"/>
    </source>
</evidence>
<dbReference type="PANTHER" id="PTHR25466">
    <property type="entry name" value="T-LYMPHOCYTE ACTIVATION ANTIGEN"/>
    <property type="match status" value="1"/>
</dbReference>
<evidence type="ECO:0000256" key="2">
    <source>
        <dbReference type="ARBA" id="ARBA00022475"/>
    </source>
</evidence>
<dbReference type="InterPro" id="IPR036179">
    <property type="entry name" value="Ig-like_dom_sf"/>
</dbReference>
<dbReference type="RefSeq" id="XP_045547165.1">
    <property type="nucleotide sequence ID" value="XM_045691209.1"/>
</dbReference>
<keyword evidence="7" id="KW-1015">Disulfide bond</keyword>
<evidence type="ECO:0000256" key="11">
    <source>
        <dbReference type="SAM" id="Phobius"/>
    </source>
</evidence>
<gene>
    <name evidence="14" type="primary">LOC106595778</name>
</gene>
<keyword evidence="4" id="KW-0732">Signal</keyword>
<comment type="subcellular location">
    <subcellularLocation>
        <location evidence="1">Cell membrane</location>
        <topology evidence="1">Single-pass type I membrane protein</topology>
    </subcellularLocation>
</comment>
<keyword evidence="6 11" id="KW-0472">Membrane</keyword>
<proteinExistence type="predicted"/>